<evidence type="ECO:0000313" key="4">
    <source>
        <dbReference type="Proteomes" id="UP000237755"/>
    </source>
</evidence>
<evidence type="ECO:0000256" key="1">
    <source>
        <dbReference type="SAM" id="Coils"/>
    </source>
</evidence>
<name>A0ABX5AXN3_9MICO</name>
<reference evidence="3 4" key="1">
    <citation type="journal article" date="2008" name="Int. J. Syst. Evol. Microbiol.">
        <title>Leifsonia pindariensis sp. nov., isolated from the Pindari glacier of the Indian Himalayas, and emended description of the genus Leifsonia.</title>
        <authorList>
            <person name="Reddy G.S."/>
            <person name="Prabagaran S.R."/>
            <person name="Shivaji S."/>
        </authorList>
    </citation>
    <scope>NUCLEOTIDE SEQUENCE [LARGE SCALE GENOMIC DNA]</scope>
    <source>
        <strain evidence="3 4">PON 10</strain>
    </source>
</reference>
<evidence type="ECO:0008006" key="5">
    <source>
        <dbReference type="Google" id="ProtNLM"/>
    </source>
</evidence>
<accession>A0ABX5AXN3</accession>
<feature type="region of interest" description="Disordered" evidence="2">
    <location>
        <begin position="187"/>
        <end position="211"/>
    </location>
</feature>
<gene>
    <name evidence="3" type="ORF">GY24_05365</name>
</gene>
<evidence type="ECO:0000313" key="3">
    <source>
        <dbReference type="EMBL" id="PPL19615.1"/>
    </source>
</evidence>
<protein>
    <recommendedName>
        <fullName evidence="5">Asparagine synthase</fullName>
    </recommendedName>
</protein>
<keyword evidence="4" id="KW-1185">Reference proteome</keyword>
<organism evidence="3 4">
    <name type="scientific">Microterricola pindariensis</name>
    <dbReference type="NCBI Taxonomy" id="478010"/>
    <lineage>
        <taxon>Bacteria</taxon>
        <taxon>Bacillati</taxon>
        <taxon>Actinomycetota</taxon>
        <taxon>Actinomycetes</taxon>
        <taxon>Micrococcales</taxon>
        <taxon>Microbacteriaceae</taxon>
        <taxon>Microterricola</taxon>
    </lineage>
</organism>
<evidence type="ECO:0000256" key="2">
    <source>
        <dbReference type="SAM" id="MobiDB-lite"/>
    </source>
</evidence>
<comment type="caution">
    <text evidence="3">The sequence shown here is derived from an EMBL/GenBank/DDBJ whole genome shotgun (WGS) entry which is preliminary data.</text>
</comment>
<feature type="coiled-coil region" evidence="1">
    <location>
        <begin position="57"/>
        <end position="84"/>
    </location>
</feature>
<dbReference type="Proteomes" id="UP000237755">
    <property type="component" value="Unassembled WGS sequence"/>
</dbReference>
<keyword evidence="1" id="KW-0175">Coiled coil</keyword>
<sequence>MAKFDASKLPAPRRITRERAVDEGVLLAEYATRMETKNQVIIGALRGDRDFDAERYAEVVRENLAKLAEEASEQAQRIRAARLAAKSTSGLASGHHDYRRSDVQNLLLREETYSGLAQRLTELRENREYVDGVVEAAKKAAWDEVGNVVVSTLAAQNEPVDLGENYDEERHARMQLLQLEDLQELATERRHHSVERAPAPIEGAGHEPALG</sequence>
<dbReference type="EMBL" id="MPZN01000011">
    <property type="protein sequence ID" value="PPL19615.1"/>
    <property type="molecule type" value="Genomic_DNA"/>
</dbReference>
<proteinExistence type="predicted"/>